<organism evidence="1 2">
    <name type="scientific">Paenimyroides tangerinum</name>
    <dbReference type="NCBI Taxonomy" id="2488728"/>
    <lineage>
        <taxon>Bacteria</taxon>
        <taxon>Pseudomonadati</taxon>
        <taxon>Bacteroidota</taxon>
        <taxon>Flavobacteriia</taxon>
        <taxon>Flavobacteriales</taxon>
        <taxon>Flavobacteriaceae</taxon>
        <taxon>Paenimyroides</taxon>
    </lineage>
</organism>
<keyword evidence="2" id="KW-1185">Reference proteome</keyword>
<evidence type="ECO:0000313" key="2">
    <source>
        <dbReference type="Proteomes" id="UP000275719"/>
    </source>
</evidence>
<protein>
    <submittedName>
        <fullName evidence="1">Uncharacterized protein</fullName>
    </submittedName>
</protein>
<comment type="caution">
    <text evidence="1">The sequence shown here is derived from an EMBL/GenBank/DDBJ whole genome shotgun (WGS) entry which is preliminary data.</text>
</comment>
<gene>
    <name evidence="1" type="ORF">EG240_06025</name>
</gene>
<sequence length="65" mass="7729">MSKIYIELQLLKGQVDSLCKIFEKEYNTDNISSKKKEQLKRNFNIEKHISKSVVKRNLKNKKSDE</sequence>
<dbReference type="AlphaFoldDB" id="A0A3P3W985"/>
<dbReference type="EMBL" id="RQVQ01000010">
    <property type="protein sequence ID" value="RRJ91560.1"/>
    <property type="molecule type" value="Genomic_DNA"/>
</dbReference>
<proteinExistence type="predicted"/>
<dbReference type="Proteomes" id="UP000275719">
    <property type="component" value="Unassembled WGS sequence"/>
</dbReference>
<reference evidence="1 2" key="1">
    <citation type="submission" date="2018-11" db="EMBL/GenBank/DDBJ databases">
        <title>Flavobacterium sp. nov., YIM 102701-2 draft genome.</title>
        <authorList>
            <person name="Li G."/>
            <person name="Jiang Y."/>
        </authorList>
    </citation>
    <scope>NUCLEOTIDE SEQUENCE [LARGE SCALE GENOMIC DNA]</scope>
    <source>
        <strain evidence="1 2">YIM 102701-2</strain>
    </source>
</reference>
<accession>A0A3P3W985</accession>
<evidence type="ECO:0000313" key="1">
    <source>
        <dbReference type="EMBL" id="RRJ91560.1"/>
    </source>
</evidence>
<name>A0A3P3W985_9FLAO</name>